<name>A0ABU6W9H1_9FABA</name>
<organism evidence="1 2">
    <name type="scientific">Stylosanthes scabra</name>
    <dbReference type="NCBI Taxonomy" id="79078"/>
    <lineage>
        <taxon>Eukaryota</taxon>
        <taxon>Viridiplantae</taxon>
        <taxon>Streptophyta</taxon>
        <taxon>Embryophyta</taxon>
        <taxon>Tracheophyta</taxon>
        <taxon>Spermatophyta</taxon>
        <taxon>Magnoliopsida</taxon>
        <taxon>eudicotyledons</taxon>
        <taxon>Gunneridae</taxon>
        <taxon>Pentapetalae</taxon>
        <taxon>rosids</taxon>
        <taxon>fabids</taxon>
        <taxon>Fabales</taxon>
        <taxon>Fabaceae</taxon>
        <taxon>Papilionoideae</taxon>
        <taxon>50 kb inversion clade</taxon>
        <taxon>dalbergioids sensu lato</taxon>
        <taxon>Dalbergieae</taxon>
        <taxon>Pterocarpus clade</taxon>
        <taxon>Stylosanthes</taxon>
    </lineage>
</organism>
<comment type="caution">
    <text evidence="1">The sequence shown here is derived from an EMBL/GenBank/DDBJ whole genome shotgun (WGS) entry which is preliminary data.</text>
</comment>
<dbReference type="Proteomes" id="UP001341840">
    <property type="component" value="Unassembled WGS sequence"/>
</dbReference>
<dbReference type="EMBL" id="JASCZI010181277">
    <property type="protein sequence ID" value="MED6180758.1"/>
    <property type="molecule type" value="Genomic_DNA"/>
</dbReference>
<proteinExistence type="predicted"/>
<evidence type="ECO:0008006" key="3">
    <source>
        <dbReference type="Google" id="ProtNLM"/>
    </source>
</evidence>
<evidence type="ECO:0000313" key="1">
    <source>
        <dbReference type="EMBL" id="MED6180758.1"/>
    </source>
</evidence>
<evidence type="ECO:0000313" key="2">
    <source>
        <dbReference type="Proteomes" id="UP001341840"/>
    </source>
</evidence>
<protein>
    <recommendedName>
        <fullName evidence="3">F-box associated domain-containing protein</fullName>
    </recommendedName>
</protein>
<keyword evidence="2" id="KW-1185">Reference proteome</keyword>
<sequence>MSDIPLRDFNLPHIDDNLLWKILVRAEPKENYTANKHRTRSLIIGMGYPPTDHVSHYFVRYDVDRNEQLTIVVPHSIWRYYNHVVLGSDHGVICIRSSAGGGRSRILLWNPLTRKDQLLPDDPHGHCCFSTSVYGFGYLGDSMENMIVHIFKCDHTEQKFSWSLYDSLGKGWNNKGRMTWFDTEIPERAKTTYHALLDYNNGVGFISYLNVGFRRSIQVWQLVQQDVHGINWVKMINVRGLGIPLIPTVFVGNDIISVLECKGGFATANDTHRTEIWITILKHNTTSIRQLLHNSWQEELCLKTITMHTESLYDLRA</sequence>
<gene>
    <name evidence="1" type="ORF">PIB30_013386</name>
</gene>
<reference evidence="1 2" key="1">
    <citation type="journal article" date="2023" name="Plants (Basel)">
        <title>Bridging the Gap: Combining Genomics and Transcriptomics Approaches to Understand Stylosanthes scabra, an Orphan Legume from the Brazilian Caatinga.</title>
        <authorList>
            <person name="Ferreira-Neto J.R.C."/>
            <person name="da Silva M.D."/>
            <person name="Binneck E."/>
            <person name="de Melo N.F."/>
            <person name="da Silva R.H."/>
            <person name="de Melo A.L.T.M."/>
            <person name="Pandolfi V."/>
            <person name="Bustamante F.O."/>
            <person name="Brasileiro-Vidal A.C."/>
            <person name="Benko-Iseppon A.M."/>
        </authorList>
    </citation>
    <scope>NUCLEOTIDE SEQUENCE [LARGE SCALE GENOMIC DNA]</scope>
    <source>
        <tissue evidence="1">Leaves</tissue>
    </source>
</reference>
<accession>A0ABU6W9H1</accession>